<keyword evidence="2" id="KW-0812">Transmembrane</keyword>
<protein>
    <submittedName>
        <fullName evidence="3">Uncharacterized protein</fullName>
    </submittedName>
</protein>
<dbReference type="EMBL" id="KR052482">
    <property type="protein sequence ID" value="AKF13650.1"/>
    <property type="molecule type" value="Genomic_DNA"/>
</dbReference>
<evidence type="ECO:0000256" key="1">
    <source>
        <dbReference type="SAM" id="Coils"/>
    </source>
</evidence>
<sequence length="191" mass="22467">MTAKVSTEPQVWMDINELVNTLDIFTITWDQYSEEYNELLSQCYDLHKQCNEIERETWGRDWMYHRFGMYRGAYRFDLDMIDTVERYRRLIEKSADGRILINTSQSKEIDGLDPRIIPGAIDRLKHDKENFENSLAKLRVQLEEYREDLKKRQAAKLGPEIKVDDNGTPNMGIVLGVIVVFILALTWFVAL</sequence>
<evidence type="ECO:0000313" key="4">
    <source>
        <dbReference type="Proteomes" id="UP000202958"/>
    </source>
</evidence>
<feature type="transmembrane region" description="Helical" evidence="2">
    <location>
        <begin position="171"/>
        <end position="190"/>
    </location>
</feature>
<dbReference type="Proteomes" id="UP000202958">
    <property type="component" value="Segment"/>
</dbReference>
<dbReference type="KEGG" id="vg:26639122"/>
<keyword evidence="2" id="KW-0472">Membrane</keyword>
<evidence type="ECO:0000256" key="2">
    <source>
        <dbReference type="SAM" id="Phobius"/>
    </source>
</evidence>
<accession>A0A0F6YPD1</accession>
<name>A0A0F6YPD1_9CAUD</name>
<evidence type="ECO:0000313" key="3">
    <source>
        <dbReference type="EMBL" id="AKF13650.1"/>
    </source>
</evidence>
<keyword evidence="1" id="KW-0175">Coiled coil</keyword>
<organism evidence="3 4">
    <name type="scientific">Sinorhizobium phage phiN3</name>
    <dbReference type="NCBI Taxonomy" id="1647405"/>
    <lineage>
        <taxon>Viruses</taxon>
        <taxon>Duplodnaviria</taxon>
        <taxon>Heunggongvirae</taxon>
        <taxon>Uroviricota</taxon>
        <taxon>Caudoviricetes</taxon>
        <taxon>Emdodecavirus</taxon>
        <taxon>Emdodecavirus N3</taxon>
    </lineage>
</organism>
<proteinExistence type="predicted"/>
<reference evidence="3 4" key="1">
    <citation type="submission" date="2015-04" db="EMBL/GenBank/DDBJ databases">
        <authorList>
            <person name="Hodson T.S."/>
            <person name="Hyde J.R."/>
            <person name="Schouten J.T."/>
            <person name="Crockett J.T."/>
            <person name="Smith T.A."/>
            <person name="Merrill B.D."/>
            <person name="Crook M.B."/>
            <person name="Griffitts J.S."/>
            <person name="Burnett S.H."/>
            <person name="Grose J.H."/>
            <person name="Breakwell D.P."/>
        </authorList>
    </citation>
    <scope>NUCLEOTIDE SEQUENCE [LARGE SCALE GENOMIC DNA]</scope>
</reference>
<keyword evidence="2" id="KW-1133">Transmembrane helix</keyword>
<dbReference type="GeneID" id="26639122"/>
<keyword evidence="4" id="KW-1185">Reference proteome</keyword>
<feature type="coiled-coil region" evidence="1">
    <location>
        <begin position="121"/>
        <end position="155"/>
    </location>
</feature>
<gene>
    <name evidence="3" type="ORF">PHIN3_387</name>
</gene>
<dbReference type="RefSeq" id="YP_009212627.1">
    <property type="nucleotide sequence ID" value="NC_028945.1"/>
</dbReference>